<dbReference type="EMBL" id="OX596114">
    <property type="protein sequence ID" value="CAN0466724.1"/>
    <property type="molecule type" value="Genomic_DNA"/>
</dbReference>
<evidence type="ECO:0000313" key="1">
    <source>
        <dbReference type="EMBL" id="CAN0466724.1"/>
    </source>
</evidence>
<organism evidence="1 2">
    <name type="scientific">Rangifer tarandus platyrhynchus</name>
    <name type="common">Svalbard reindeer</name>
    <dbReference type="NCBI Taxonomy" id="3082113"/>
    <lineage>
        <taxon>Eukaryota</taxon>
        <taxon>Metazoa</taxon>
        <taxon>Chordata</taxon>
        <taxon>Craniata</taxon>
        <taxon>Vertebrata</taxon>
        <taxon>Euteleostomi</taxon>
        <taxon>Mammalia</taxon>
        <taxon>Eutheria</taxon>
        <taxon>Laurasiatheria</taxon>
        <taxon>Artiodactyla</taxon>
        <taxon>Ruminantia</taxon>
        <taxon>Pecora</taxon>
        <taxon>Cervidae</taxon>
        <taxon>Odocoileinae</taxon>
        <taxon>Rangifer</taxon>
    </lineage>
</organism>
<reference evidence="1" key="2">
    <citation type="submission" date="2025-03" db="EMBL/GenBank/DDBJ databases">
        <authorList>
            <consortium name="ELIXIR-Norway"/>
            <consortium name="Elixir Norway"/>
        </authorList>
    </citation>
    <scope>NUCLEOTIDE SEQUENCE</scope>
</reference>
<reference evidence="1" key="1">
    <citation type="submission" date="2023-05" db="EMBL/GenBank/DDBJ databases">
        <authorList>
            <consortium name="ELIXIR-Norway"/>
        </authorList>
    </citation>
    <scope>NUCLEOTIDE SEQUENCE</scope>
</reference>
<gene>
    <name evidence="1" type="ORF">MRATA1EN22A_LOCUS20330</name>
</gene>
<accession>A0AC59ZMD6</accession>
<proteinExistence type="predicted"/>
<dbReference type="Proteomes" id="UP001162501">
    <property type="component" value="Chromosome 30"/>
</dbReference>
<evidence type="ECO:0000313" key="2">
    <source>
        <dbReference type="Proteomes" id="UP001162501"/>
    </source>
</evidence>
<protein>
    <submittedName>
        <fullName evidence="1">Uncharacterized protein</fullName>
    </submittedName>
</protein>
<sequence>MQLSAPWAHAGPEGTPISPVKLGRQQRRALPRPRVHSPTLLRAWSELSDAQSARRQRLSKGQCRPRLGRPTTPATLVCLLRGGLSGWCGHWTEHEGPPAFCPVGDIGVHGGGRWMSPWHCFQEGKSQVKSFYGKYKN</sequence>
<name>A0AC59ZMD6_RANTA</name>